<evidence type="ECO:0000313" key="3">
    <source>
        <dbReference type="EMBL" id="KAF4628642.1"/>
    </source>
</evidence>
<dbReference type="PANTHER" id="PTHR33112:SF16">
    <property type="entry name" value="HETEROKARYON INCOMPATIBILITY DOMAIN-CONTAINING PROTEIN"/>
    <property type="match status" value="1"/>
</dbReference>
<dbReference type="Pfam" id="PF06985">
    <property type="entry name" value="HET"/>
    <property type="match status" value="1"/>
</dbReference>
<evidence type="ECO:0000256" key="1">
    <source>
        <dbReference type="SAM" id="MobiDB-lite"/>
    </source>
</evidence>
<organism evidence="3 4">
    <name type="scientific">Cudoniella acicularis</name>
    <dbReference type="NCBI Taxonomy" id="354080"/>
    <lineage>
        <taxon>Eukaryota</taxon>
        <taxon>Fungi</taxon>
        <taxon>Dikarya</taxon>
        <taxon>Ascomycota</taxon>
        <taxon>Pezizomycotina</taxon>
        <taxon>Leotiomycetes</taxon>
        <taxon>Helotiales</taxon>
        <taxon>Tricladiaceae</taxon>
        <taxon>Cudoniella</taxon>
    </lineage>
</organism>
<sequence length="477" mass="53633">MLCQFCANLDFDRLTGQSELSSSSSATSSSPTSPASPTSSSAGSSDSQSNNRRYSWLLHHSSYTDLVASAESKCQLCAIVDAQILGQNKPQGLEKKEIFMEKEQGRSTEETQIFCNYEKKWTELTWWQPGIEDRLEDSEINMTLWPNSFPPGRSIRMLPHLTTTRDNVEVYQQGIPLVRLPETIRDAVYVTRNLGIRYLWVDALCIIQDDPNDWAQETGIMGNIYKNAVVTVIAEASPDSNARIFSPANQVRHPILSSTIQVPCFPKIRAIRPTDVKGKIPTWSWASVEFSDDISEALKNPYYGRKTTIYDDPYNINLLTSEITIQETSGLPLFDILGPLLVICQCQVPPPFLDCYALTPAGSTPAAPENEQHMFLPEMRVMITAEKRRDSVKHQPFLFTSSLPSAACTCTEPGHEKLRYVQAQQYLSQSLFDKDKLTIMALVLKKVGEGDRYERVGLAVLRDDVGVDWMRERVLVC</sequence>
<dbReference type="PANTHER" id="PTHR33112">
    <property type="entry name" value="DOMAIN PROTEIN, PUTATIVE-RELATED"/>
    <property type="match status" value="1"/>
</dbReference>
<keyword evidence="4" id="KW-1185">Reference proteome</keyword>
<dbReference type="OrthoDB" id="5362512at2759"/>
<evidence type="ECO:0000313" key="4">
    <source>
        <dbReference type="Proteomes" id="UP000566819"/>
    </source>
</evidence>
<evidence type="ECO:0000259" key="2">
    <source>
        <dbReference type="Pfam" id="PF06985"/>
    </source>
</evidence>
<comment type="caution">
    <text evidence="3">The sequence shown here is derived from an EMBL/GenBank/DDBJ whole genome shotgun (WGS) entry which is preliminary data.</text>
</comment>
<dbReference type="Proteomes" id="UP000566819">
    <property type="component" value="Unassembled WGS sequence"/>
</dbReference>
<feature type="region of interest" description="Disordered" evidence="1">
    <location>
        <begin position="20"/>
        <end position="48"/>
    </location>
</feature>
<dbReference type="InterPro" id="IPR010730">
    <property type="entry name" value="HET"/>
</dbReference>
<gene>
    <name evidence="3" type="ORF">G7Y89_g9504</name>
</gene>
<dbReference type="EMBL" id="JAAMPI010000782">
    <property type="protein sequence ID" value="KAF4628642.1"/>
    <property type="molecule type" value="Genomic_DNA"/>
</dbReference>
<proteinExistence type="predicted"/>
<reference evidence="3 4" key="1">
    <citation type="submission" date="2020-03" db="EMBL/GenBank/DDBJ databases">
        <title>Draft Genome Sequence of Cudoniella acicularis.</title>
        <authorList>
            <person name="Buettner E."/>
            <person name="Kellner H."/>
        </authorList>
    </citation>
    <scope>NUCLEOTIDE SEQUENCE [LARGE SCALE GENOMIC DNA]</scope>
    <source>
        <strain evidence="3 4">DSM 108380</strain>
    </source>
</reference>
<dbReference type="AlphaFoldDB" id="A0A8H4RI78"/>
<protein>
    <recommendedName>
        <fullName evidence="2">Heterokaryon incompatibility domain-containing protein</fullName>
    </recommendedName>
</protein>
<feature type="domain" description="Heterokaryon incompatibility" evidence="2">
    <location>
        <begin position="168"/>
        <end position="245"/>
    </location>
</feature>
<accession>A0A8H4RI78</accession>
<feature type="compositionally biased region" description="Low complexity" evidence="1">
    <location>
        <begin position="21"/>
        <end position="48"/>
    </location>
</feature>
<name>A0A8H4RI78_9HELO</name>